<dbReference type="Proteomes" id="UP000596661">
    <property type="component" value="Chromosome 3"/>
</dbReference>
<sequence>MDKGTRLPEWVSLMRKVESVLELASECRGALELMLIRRGWLSFGFLTRQGQLELTELGCSTEKMGTESPRSLDLGLGMGFTMWKLLGYKCEKEKIAGLLFICMVLKRERENRDSRSV</sequence>
<dbReference type="EMBL" id="UZAU01000265">
    <property type="status" value="NOT_ANNOTATED_CDS"/>
    <property type="molecule type" value="Genomic_DNA"/>
</dbReference>
<accession>A0A803PA45</accession>
<evidence type="ECO:0000313" key="2">
    <source>
        <dbReference type="Proteomes" id="UP000596661"/>
    </source>
</evidence>
<dbReference type="Gramene" id="evm.model.03.720">
    <property type="protein sequence ID" value="cds.evm.model.03.720"/>
    <property type="gene ID" value="evm.TU.03.720"/>
</dbReference>
<protein>
    <submittedName>
        <fullName evidence="1">Uncharacterized protein</fullName>
    </submittedName>
</protein>
<proteinExistence type="predicted"/>
<organism evidence="1 2">
    <name type="scientific">Cannabis sativa</name>
    <name type="common">Hemp</name>
    <name type="synonym">Marijuana</name>
    <dbReference type="NCBI Taxonomy" id="3483"/>
    <lineage>
        <taxon>Eukaryota</taxon>
        <taxon>Viridiplantae</taxon>
        <taxon>Streptophyta</taxon>
        <taxon>Embryophyta</taxon>
        <taxon>Tracheophyta</taxon>
        <taxon>Spermatophyta</taxon>
        <taxon>Magnoliopsida</taxon>
        <taxon>eudicotyledons</taxon>
        <taxon>Gunneridae</taxon>
        <taxon>Pentapetalae</taxon>
        <taxon>rosids</taxon>
        <taxon>fabids</taxon>
        <taxon>Rosales</taxon>
        <taxon>Cannabaceae</taxon>
        <taxon>Cannabis</taxon>
    </lineage>
</organism>
<reference evidence="1" key="1">
    <citation type="submission" date="2018-11" db="EMBL/GenBank/DDBJ databases">
        <authorList>
            <person name="Grassa J C."/>
        </authorList>
    </citation>
    <scope>NUCLEOTIDE SEQUENCE [LARGE SCALE GENOMIC DNA]</scope>
</reference>
<dbReference type="AlphaFoldDB" id="A0A803PA45"/>
<keyword evidence="2" id="KW-1185">Reference proteome</keyword>
<reference evidence="1" key="2">
    <citation type="submission" date="2021-03" db="UniProtKB">
        <authorList>
            <consortium name="EnsemblPlants"/>
        </authorList>
    </citation>
    <scope>IDENTIFICATION</scope>
</reference>
<name>A0A803PA45_CANSA</name>
<dbReference type="EnsemblPlants" id="evm.model.03.720">
    <property type="protein sequence ID" value="cds.evm.model.03.720"/>
    <property type="gene ID" value="evm.TU.03.720"/>
</dbReference>
<evidence type="ECO:0000313" key="1">
    <source>
        <dbReference type="EnsemblPlants" id="cds.evm.model.03.720"/>
    </source>
</evidence>